<proteinExistence type="predicted"/>
<evidence type="ECO:0000313" key="1">
    <source>
        <dbReference type="EMBL" id="CAB4143943.1"/>
    </source>
</evidence>
<organism evidence="1">
    <name type="scientific">uncultured Caudovirales phage</name>
    <dbReference type="NCBI Taxonomy" id="2100421"/>
    <lineage>
        <taxon>Viruses</taxon>
        <taxon>Duplodnaviria</taxon>
        <taxon>Heunggongvirae</taxon>
        <taxon>Uroviricota</taxon>
        <taxon>Caudoviricetes</taxon>
        <taxon>Peduoviridae</taxon>
        <taxon>Maltschvirus</taxon>
        <taxon>Maltschvirus maltsch</taxon>
    </lineage>
</organism>
<name>A0A6J5MF33_9CAUD</name>
<accession>A0A6J5MF33</accession>
<gene>
    <name evidence="1" type="ORF">UFOVP455_13</name>
</gene>
<dbReference type="EMBL" id="LR796427">
    <property type="protein sequence ID" value="CAB4143943.1"/>
    <property type="molecule type" value="Genomic_DNA"/>
</dbReference>
<sequence length="134" mass="16193">MSIHQQSDDKFLDNLETEFVFDIKKYGPHSYPRWLEIEKEKRAIIAEPEYYISGISLTFLKPDGKEHTYKYYPFRKKKLTFEDFARVVRSCEDRYLIEIPKASFLTEMVESTNNHKALEEIQIRYKNYVKTKEH</sequence>
<reference evidence="1" key="1">
    <citation type="submission" date="2020-04" db="EMBL/GenBank/DDBJ databases">
        <authorList>
            <person name="Chiriac C."/>
            <person name="Salcher M."/>
            <person name="Ghai R."/>
            <person name="Kavagutti S V."/>
        </authorList>
    </citation>
    <scope>NUCLEOTIDE SEQUENCE</scope>
</reference>
<protein>
    <submittedName>
        <fullName evidence="1">Uncharacterized protein</fullName>
    </submittedName>
</protein>